<dbReference type="EMBL" id="JBBMEI010000059">
    <property type="protein sequence ID" value="MEQ2359593.1"/>
    <property type="molecule type" value="Genomic_DNA"/>
</dbReference>
<organism evidence="1 2">
    <name type="scientific">Blautia intestinihominis</name>
    <dbReference type="NCBI Taxonomy" id="3133152"/>
    <lineage>
        <taxon>Bacteria</taxon>
        <taxon>Bacillati</taxon>
        <taxon>Bacillota</taxon>
        <taxon>Clostridia</taxon>
        <taxon>Lachnospirales</taxon>
        <taxon>Lachnospiraceae</taxon>
        <taxon>Blautia</taxon>
    </lineage>
</organism>
<keyword evidence="2" id="KW-1185">Reference proteome</keyword>
<evidence type="ECO:0000313" key="1">
    <source>
        <dbReference type="EMBL" id="MEQ2359593.1"/>
    </source>
</evidence>
<dbReference type="Proteomes" id="UP001446032">
    <property type="component" value="Unassembled WGS sequence"/>
</dbReference>
<proteinExistence type="predicted"/>
<protein>
    <submittedName>
        <fullName evidence="1">Uncharacterized protein</fullName>
    </submittedName>
</protein>
<comment type="caution">
    <text evidence="1">The sequence shown here is derived from an EMBL/GenBank/DDBJ whole genome shotgun (WGS) entry which is preliminary data.</text>
</comment>
<accession>A0ABV1APP8</accession>
<name>A0ABV1APP8_9FIRM</name>
<gene>
    <name evidence="1" type="ORF">WMO75_14930</name>
</gene>
<reference evidence="1 2" key="1">
    <citation type="submission" date="2024-03" db="EMBL/GenBank/DDBJ databases">
        <title>Human intestinal bacterial collection.</title>
        <authorList>
            <person name="Pauvert C."/>
            <person name="Hitch T.C.A."/>
            <person name="Clavel T."/>
        </authorList>
    </citation>
    <scope>NUCLEOTIDE SEQUENCE [LARGE SCALE GENOMIC DNA]</scope>
    <source>
        <strain evidence="1 2">CLA-AA-H95</strain>
    </source>
</reference>
<feature type="non-terminal residue" evidence="1">
    <location>
        <position position="134"/>
    </location>
</feature>
<sequence length="134" mass="15300">MYYKDDFYKEFQTEKELCEYLEEIDSRAEWIRVTSKKLKVAAAGEETCTEVPGISLEALEKDTLSHSRLVLILPERICYIGNSAIKSLKGRARIDGKALADVDKKTLAEILNKCLKVARGRALIRFCEGKIRDR</sequence>
<evidence type="ECO:0000313" key="2">
    <source>
        <dbReference type="Proteomes" id="UP001446032"/>
    </source>
</evidence>